<dbReference type="InterPro" id="IPR050101">
    <property type="entry name" value="CinA"/>
</dbReference>
<comment type="caution">
    <text evidence="3">The sequence shown here is derived from an EMBL/GenBank/DDBJ whole genome shotgun (WGS) entry which is preliminary data.</text>
</comment>
<dbReference type="eggNOG" id="COG1058">
    <property type="taxonomic scope" value="Bacteria"/>
</dbReference>
<dbReference type="Pfam" id="PF02464">
    <property type="entry name" value="CinA"/>
    <property type="match status" value="1"/>
</dbReference>
<dbReference type="NCBIfam" id="TIGR00199">
    <property type="entry name" value="PncC_domain"/>
    <property type="match status" value="1"/>
</dbReference>
<dbReference type="Gene3D" id="3.30.70.2860">
    <property type="match status" value="1"/>
</dbReference>
<evidence type="ECO:0000313" key="3">
    <source>
        <dbReference type="EMBL" id="ORJ28866.1"/>
    </source>
</evidence>
<dbReference type="SUPFAM" id="SSF53218">
    <property type="entry name" value="Molybdenum cofactor biosynthesis proteins"/>
    <property type="match status" value="1"/>
</dbReference>
<dbReference type="HAMAP" id="MF_00226_B">
    <property type="entry name" value="CinA_B"/>
    <property type="match status" value="1"/>
</dbReference>
<dbReference type="PANTHER" id="PTHR13939">
    <property type="entry name" value="NICOTINAMIDE-NUCLEOTIDE AMIDOHYDROLASE PNCC"/>
    <property type="match status" value="1"/>
</dbReference>
<organism evidence="3 4">
    <name type="scientific">Streptococcus oralis subsp. tigurinus</name>
    <dbReference type="NCBI Taxonomy" id="1077464"/>
    <lineage>
        <taxon>Bacteria</taxon>
        <taxon>Bacillati</taxon>
        <taxon>Bacillota</taxon>
        <taxon>Bacilli</taxon>
        <taxon>Lactobacillales</taxon>
        <taxon>Streptococcaceae</taxon>
        <taxon>Streptococcus</taxon>
    </lineage>
</organism>
<dbReference type="InterPro" id="IPR041424">
    <property type="entry name" value="CinA_KH"/>
</dbReference>
<dbReference type="NCBIfam" id="TIGR00200">
    <property type="entry name" value="cinA_nterm"/>
    <property type="match status" value="1"/>
</dbReference>
<dbReference type="AlphaFoldDB" id="A0A1X0WQ12"/>
<gene>
    <name evidence="1" type="primary">cinA</name>
    <name evidence="3" type="ORF">ATE34_01740</name>
</gene>
<accession>A0A1X0WQ12</accession>
<dbReference type="InterPro" id="IPR001453">
    <property type="entry name" value="MoaB/Mog_dom"/>
</dbReference>
<evidence type="ECO:0000313" key="4">
    <source>
        <dbReference type="Proteomes" id="UP000192428"/>
    </source>
</evidence>
<sequence length="418" mass="45071">MKAEIIAVGTEILTGQIVNTNAQFLSEKLAEIGVDVYFQTAVGDNEARLMSLLEIASSRSSLVILTGGLGPTEDDLTKQTLAKFFGKALVFDPQAQEKLDHFFAQRPDYARTPNNERQAQIVEGATPLPNETGLAVGGVSEVDGVTYVVLPGPPSELKPMVLNQLLPKLMTGAKLYSRVLRFFGIGESQLVTILADLINNQTDPTLAPYAKTGEVTLRLSTKAVSQEKADQALDILENQILDCQTFEELSLRDICYGYGEETSLASVVVEELKKRQKSITAAESLTAGLFQATLADFSGVSAIFNGGFVTYSLEEKSKMLDISEQELKEHGVVSEFTAKKMAEQARLKTQSDYGVSLTGVAGPDSLEGHPAGTVFIGLAHAKGTEVIKANIAGRSRADVRQIAVMHAFNLVRKALLSD</sequence>
<dbReference type="Gene3D" id="3.90.950.20">
    <property type="entry name" value="CinA-like"/>
    <property type="match status" value="1"/>
</dbReference>
<dbReference type="Pfam" id="PF00994">
    <property type="entry name" value="MoCF_biosynth"/>
    <property type="match status" value="1"/>
</dbReference>
<dbReference type="SUPFAM" id="SSF142433">
    <property type="entry name" value="CinA-like"/>
    <property type="match status" value="1"/>
</dbReference>
<dbReference type="SMART" id="SM00852">
    <property type="entry name" value="MoCF_biosynth"/>
    <property type="match status" value="1"/>
</dbReference>
<dbReference type="RefSeq" id="WP_084910497.1">
    <property type="nucleotide sequence ID" value="NZ_LNVF01000001.1"/>
</dbReference>
<dbReference type="InterPro" id="IPR008135">
    <property type="entry name" value="Competence-induced_CinA"/>
</dbReference>
<dbReference type="InterPro" id="IPR036425">
    <property type="entry name" value="MoaB/Mog-like_dom_sf"/>
</dbReference>
<dbReference type="CDD" id="cd00885">
    <property type="entry name" value="cinA"/>
    <property type="match status" value="1"/>
</dbReference>
<dbReference type="Gene3D" id="3.40.980.10">
    <property type="entry name" value="MoaB/Mog-like domain"/>
    <property type="match status" value="1"/>
</dbReference>
<evidence type="ECO:0000259" key="2">
    <source>
        <dbReference type="SMART" id="SM00852"/>
    </source>
</evidence>
<comment type="similarity">
    <text evidence="1">Belongs to the CinA family.</text>
</comment>
<feature type="domain" description="MoaB/Mog" evidence="2">
    <location>
        <begin position="4"/>
        <end position="172"/>
    </location>
</feature>
<dbReference type="InterPro" id="IPR036653">
    <property type="entry name" value="CinA-like_C"/>
</dbReference>
<reference evidence="3 4" key="1">
    <citation type="journal article" date="2016" name="PLoS ONE">
        <title>Comparative Genomics Analysis of Streptococcus tigurinus Strains Identifies Genetic Elements Specifically and Uniquely Present in Highly Virulent Strains.</title>
        <authorList>
            <person name="Diene S.M."/>
            <person name="Francois P."/>
            <person name="Zbinden A."/>
            <person name="Entenza J.M."/>
            <person name="Resch G."/>
        </authorList>
    </citation>
    <scope>NUCLEOTIDE SEQUENCE [LARGE SCALE GENOMIC DNA]</scope>
    <source>
        <strain evidence="3 4">AZ_8</strain>
    </source>
</reference>
<dbReference type="NCBIfam" id="TIGR00177">
    <property type="entry name" value="molyb_syn"/>
    <property type="match status" value="1"/>
</dbReference>
<dbReference type="PANTHER" id="PTHR13939:SF0">
    <property type="entry name" value="NMN AMIDOHYDROLASE-LIKE PROTEIN YFAY"/>
    <property type="match status" value="1"/>
</dbReference>
<name>A0A1X0WQ12_STROR</name>
<dbReference type="NCBIfam" id="NF001813">
    <property type="entry name" value="PRK00549.1"/>
    <property type="match status" value="1"/>
</dbReference>
<dbReference type="InterPro" id="IPR008136">
    <property type="entry name" value="CinA_C"/>
</dbReference>
<evidence type="ECO:0000256" key="1">
    <source>
        <dbReference type="HAMAP-Rule" id="MF_00226"/>
    </source>
</evidence>
<dbReference type="Proteomes" id="UP000192428">
    <property type="component" value="Unassembled WGS sequence"/>
</dbReference>
<dbReference type="PIRSF" id="PIRSF006728">
    <property type="entry name" value="CinA"/>
    <property type="match status" value="1"/>
</dbReference>
<protein>
    <recommendedName>
        <fullName evidence="1">Putative competence-damage inducible protein</fullName>
    </recommendedName>
</protein>
<dbReference type="Pfam" id="PF18146">
    <property type="entry name" value="CinA_KH"/>
    <property type="match status" value="1"/>
</dbReference>
<dbReference type="eggNOG" id="COG1546">
    <property type="taxonomic scope" value="Bacteria"/>
</dbReference>
<dbReference type="EMBL" id="LNVF01000001">
    <property type="protein sequence ID" value="ORJ28866.1"/>
    <property type="molecule type" value="Genomic_DNA"/>
</dbReference>
<proteinExistence type="inferred from homology"/>